<feature type="region of interest" description="Disordered" evidence="11">
    <location>
        <begin position="308"/>
        <end position="345"/>
    </location>
</feature>
<feature type="compositionally biased region" description="Basic and acidic residues" evidence="11">
    <location>
        <begin position="94"/>
        <end position="110"/>
    </location>
</feature>
<dbReference type="SMART" id="SM00220">
    <property type="entry name" value="S_TKc"/>
    <property type="match status" value="1"/>
</dbReference>
<keyword evidence="14" id="KW-1185">Reference proteome</keyword>
<name>A0AAD4QZF1_9BILA</name>
<dbReference type="Proteomes" id="UP001201812">
    <property type="component" value="Unassembled WGS sequence"/>
</dbReference>
<evidence type="ECO:0000256" key="6">
    <source>
        <dbReference type="ARBA" id="ARBA00022777"/>
    </source>
</evidence>
<feature type="region of interest" description="Disordered" evidence="11">
    <location>
        <begin position="1"/>
        <end position="112"/>
    </location>
</feature>
<comment type="caution">
    <text evidence="13">The sequence shown here is derived from an EMBL/GenBank/DDBJ whole genome shotgun (WGS) entry which is preliminary data.</text>
</comment>
<evidence type="ECO:0000313" key="13">
    <source>
        <dbReference type="EMBL" id="KAI1700021.1"/>
    </source>
</evidence>
<dbReference type="InterPro" id="IPR017441">
    <property type="entry name" value="Protein_kinase_ATP_BS"/>
</dbReference>
<dbReference type="AlphaFoldDB" id="A0AAD4QZF1"/>
<proteinExistence type="predicted"/>
<comment type="catalytic activity">
    <reaction evidence="8">
        <text>L-threonyl-[protein] + ATP = O-phospho-L-threonyl-[protein] + ADP + H(+)</text>
        <dbReference type="Rhea" id="RHEA:46608"/>
        <dbReference type="Rhea" id="RHEA-COMP:11060"/>
        <dbReference type="Rhea" id="RHEA-COMP:11605"/>
        <dbReference type="ChEBI" id="CHEBI:15378"/>
        <dbReference type="ChEBI" id="CHEBI:30013"/>
        <dbReference type="ChEBI" id="CHEBI:30616"/>
        <dbReference type="ChEBI" id="CHEBI:61977"/>
        <dbReference type="ChEBI" id="CHEBI:456216"/>
        <dbReference type="EC" id="2.7.11.1"/>
    </reaction>
</comment>
<dbReference type="PROSITE" id="PS00107">
    <property type="entry name" value="PROTEIN_KINASE_ATP"/>
    <property type="match status" value="1"/>
</dbReference>
<gene>
    <name evidence="13" type="ORF">DdX_16960</name>
</gene>
<feature type="region of interest" description="Disordered" evidence="11">
    <location>
        <begin position="207"/>
        <end position="290"/>
    </location>
</feature>
<evidence type="ECO:0000256" key="7">
    <source>
        <dbReference type="ARBA" id="ARBA00022840"/>
    </source>
</evidence>
<dbReference type="GO" id="GO:0050321">
    <property type="term" value="F:tau-protein kinase activity"/>
    <property type="evidence" value="ECO:0007669"/>
    <property type="project" value="TreeGrafter"/>
</dbReference>
<evidence type="ECO:0000256" key="11">
    <source>
        <dbReference type="SAM" id="MobiDB-lite"/>
    </source>
</evidence>
<keyword evidence="4" id="KW-0808">Transferase</keyword>
<dbReference type="Pfam" id="PF00069">
    <property type="entry name" value="Pkinase"/>
    <property type="match status" value="1"/>
</dbReference>
<dbReference type="FunFam" id="3.30.200.20:FF:000003">
    <property type="entry name" value="Non-specific serine/threonine protein kinase"/>
    <property type="match status" value="1"/>
</dbReference>
<dbReference type="InterPro" id="IPR000719">
    <property type="entry name" value="Prot_kinase_dom"/>
</dbReference>
<sequence>MEMEKGLNGRISSGQEKQPALDNGHSKASPSNESSGILEENPYKSTGAGRQKSEAGCVLNGQEEEALQRSNRLSKGSLDDKDALIEKLNNIKTGEQKKSRRESGERRESISARIQQTVSRRFGQQRLFGVHSEPSSFGTESSSSSVEAVDDLLPDTIADSPTKETQRGQIGSPTAEAQPARRLSKVQSNILLKQATQAAASVAAATSTTSSAYPQYRGGDPSMVPVGAHHRQPHPNLPPSNGMPGYWSSNSPSGVRTPPSSGNSSMSSRTNSTCTNSTNTTNNDTMSLPPNFRVGQHNSRFRRAQQMTKASTLQCTSSEESSDGFPRAGSTASLPPTSKHSHDILPIDEQGGNLYHRTLHSLSNDIVYQKEIALGKRIGFYRLGKELGAGNFSKVKLGVHVLTKEKVAVKMMEKTKMDQKAQRLLLREIDNMELMHHPNIIRLFEAVETLSKIYLVMEYAGGGELYTYVHDNGKLTEEVAKPIFAQLVSAVAHLHSKEITHRDIKAENVIFSQPGWVKLADFGFSCKFEDGTRLNTFCGSPPYAAPELFRDTNYDGAMVDIWALGVLLYFMLIGVTPFRGESVHDLKRNILEGGYYMPEYVSTFAQHIISRMLEMDSYKRANITELKRTYWLKDTKFPDSYLQLSLTPDEKELENNEIERFVWDTLHSYGIDEEMIREAAGKGARNSIIGTYRIVLYQCQAKERNEERQKIHDNLMLLAERNRYLAAKMKQQSKTCAII</sequence>
<dbReference type="GO" id="GO:0005737">
    <property type="term" value="C:cytoplasm"/>
    <property type="evidence" value="ECO:0007669"/>
    <property type="project" value="TreeGrafter"/>
</dbReference>
<keyword evidence="5 10" id="KW-0547">Nucleotide-binding</keyword>
<dbReference type="InterPro" id="IPR008271">
    <property type="entry name" value="Ser/Thr_kinase_AS"/>
</dbReference>
<dbReference type="EMBL" id="JAKKPZ010000159">
    <property type="protein sequence ID" value="KAI1700021.1"/>
    <property type="molecule type" value="Genomic_DNA"/>
</dbReference>
<evidence type="ECO:0000256" key="1">
    <source>
        <dbReference type="ARBA" id="ARBA00001946"/>
    </source>
</evidence>
<comment type="catalytic activity">
    <reaction evidence="9">
        <text>L-seryl-[protein] + ATP = O-phospho-L-seryl-[protein] + ADP + H(+)</text>
        <dbReference type="Rhea" id="RHEA:17989"/>
        <dbReference type="Rhea" id="RHEA-COMP:9863"/>
        <dbReference type="Rhea" id="RHEA-COMP:11604"/>
        <dbReference type="ChEBI" id="CHEBI:15378"/>
        <dbReference type="ChEBI" id="CHEBI:29999"/>
        <dbReference type="ChEBI" id="CHEBI:30616"/>
        <dbReference type="ChEBI" id="CHEBI:83421"/>
        <dbReference type="ChEBI" id="CHEBI:456216"/>
        <dbReference type="EC" id="2.7.11.1"/>
    </reaction>
</comment>
<evidence type="ECO:0000313" key="14">
    <source>
        <dbReference type="Proteomes" id="UP001201812"/>
    </source>
</evidence>
<evidence type="ECO:0000256" key="9">
    <source>
        <dbReference type="ARBA" id="ARBA00048679"/>
    </source>
</evidence>
<evidence type="ECO:0000256" key="5">
    <source>
        <dbReference type="ARBA" id="ARBA00022741"/>
    </source>
</evidence>
<protein>
    <recommendedName>
        <fullName evidence="2">non-specific serine/threonine protein kinase</fullName>
        <ecNumber evidence="2">2.7.11.1</ecNumber>
    </recommendedName>
</protein>
<evidence type="ECO:0000256" key="8">
    <source>
        <dbReference type="ARBA" id="ARBA00047899"/>
    </source>
</evidence>
<feature type="compositionally biased region" description="Polar residues" evidence="11">
    <location>
        <begin position="308"/>
        <end position="319"/>
    </location>
</feature>
<reference evidence="13" key="1">
    <citation type="submission" date="2022-01" db="EMBL/GenBank/DDBJ databases">
        <title>Genome Sequence Resource for Two Populations of Ditylenchus destructor, the Migratory Endoparasitic Phytonematode.</title>
        <authorList>
            <person name="Zhang H."/>
            <person name="Lin R."/>
            <person name="Xie B."/>
        </authorList>
    </citation>
    <scope>NUCLEOTIDE SEQUENCE</scope>
    <source>
        <strain evidence="13">BazhouSP</strain>
    </source>
</reference>
<evidence type="ECO:0000256" key="10">
    <source>
        <dbReference type="PROSITE-ProRule" id="PRU10141"/>
    </source>
</evidence>
<keyword evidence="7 10" id="KW-0067">ATP-binding</keyword>
<dbReference type="InterPro" id="IPR011009">
    <property type="entry name" value="Kinase-like_dom_sf"/>
</dbReference>
<evidence type="ECO:0000259" key="12">
    <source>
        <dbReference type="PROSITE" id="PS50011"/>
    </source>
</evidence>
<feature type="domain" description="Protein kinase" evidence="12">
    <location>
        <begin position="381"/>
        <end position="632"/>
    </location>
</feature>
<organism evidence="13 14">
    <name type="scientific">Ditylenchus destructor</name>
    <dbReference type="NCBI Taxonomy" id="166010"/>
    <lineage>
        <taxon>Eukaryota</taxon>
        <taxon>Metazoa</taxon>
        <taxon>Ecdysozoa</taxon>
        <taxon>Nematoda</taxon>
        <taxon>Chromadorea</taxon>
        <taxon>Rhabditida</taxon>
        <taxon>Tylenchina</taxon>
        <taxon>Tylenchomorpha</taxon>
        <taxon>Sphaerularioidea</taxon>
        <taxon>Anguinidae</taxon>
        <taxon>Anguininae</taxon>
        <taxon>Ditylenchus</taxon>
    </lineage>
</organism>
<keyword evidence="3" id="KW-0723">Serine/threonine-protein kinase</keyword>
<keyword evidence="6 13" id="KW-0418">Kinase</keyword>
<dbReference type="GO" id="GO:0005524">
    <property type="term" value="F:ATP binding"/>
    <property type="evidence" value="ECO:0007669"/>
    <property type="project" value="UniProtKB-UniRule"/>
</dbReference>
<dbReference type="PROSITE" id="PS00108">
    <property type="entry name" value="PROTEIN_KINASE_ST"/>
    <property type="match status" value="1"/>
</dbReference>
<evidence type="ECO:0000256" key="2">
    <source>
        <dbReference type="ARBA" id="ARBA00012513"/>
    </source>
</evidence>
<feature type="binding site" evidence="10">
    <location>
        <position position="410"/>
    </location>
    <ligand>
        <name>ATP</name>
        <dbReference type="ChEBI" id="CHEBI:30616"/>
    </ligand>
</feature>
<dbReference type="GO" id="GO:0035556">
    <property type="term" value="P:intracellular signal transduction"/>
    <property type="evidence" value="ECO:0007669"/>
    <property type="project" value="TreeGrafter"/>
</dbReference>
<feature type="region of interest" description="Disordered" evidence="11">
    <location>
        <begin position="155"/>
        <end position="182"/>
    </location>
</feature>
<feature type="compositionally biased region" description="Polar residues" evidence="11">
    <location>
        <begin position="26"/>
        <end position="35"/>
    </location>
</feature>
<accession>A0AAD4QZF1</accession>
<evidence type="ECO:0000256" key="3">
    <source>
        <dbReference type="ARBA" id="ARBA00022527"/>
    </source>
</evidence>
<feature type="compositionally biased region" description="Low complexity" evidence="11">
    <location>
        <begin position="260"/>
        <end position="287"/>
    </location>
</feature>
<dbReference type="SUPFAM" id="SSF56112">
    <property type="entry name" value="Protein kinase-like (PK-like)"/>
    <property type="match status" value="1"/>
</dbReference>
<dbReference type="FunFam" id="1.10.510.10:FF:000571">
    <property type="entry name" value="Maternal embryonic leucine zipper kinase"/>
    <property type="match status" value="1"/>
</dbReference>
<evidence type="ECO:0000256" key="4">
    <source>
        <dbReference type="ARBA" id="ARBA00022679"/>
    </source>
</evidence>
<dbReference type="PROSITE" id="PS50011">
    <property type="entry name" value="PROTEIN_KINASE_DOM"/>
    <property type="match status" value="1"/>
</dbReference>
<dbReference type="Gene3D" id="1.10.510.10">
    <property type="entry name" value="Transferase(Phosphotransferase) domain 1"/>
    <property type="match status" value="1"/>
</dbReference>
<dbReference type="GO" id="GO:0000226">
    <property type="term" value="P:microtubule cytoskeleton organization"/>
    <property type="evidence" value="ECO:0007669"/>
    <property type="project" value="TreeGrafter"/>
</dbReference>
<comment type="cofactor">
    <cofactor evidence="1">
        <name>Mg(2+)</name>
        <dbReference type="ChEBI" id="CHEBI:18420"/>
    </cofactor>
</comment>
<dbReference type="PANTHER" id="PTHR24346:SF49">
    <property type="entry name" value="NIM1 SERINE_THREONINE PROTEIN KINASE"/>
    <property type="match status" value="1"/>
</dbReference>
<dbReference type="PANTHER" id="PTHR24346">
    <property type="entry name" value="MAP/MICROTUBULE AFFINITY-REGULATING KINASE"/>
    <property type="match status" value="1"/>
</dbReference>
<dbReference type="EC" id="2.7.11.1" evidence="2"/>